<evidence type="ECO:0000256" key="5">
    <source>
        <dbReference type="ARBA" id="ARBA00023242"/>
    </source>
</evidence>
<dbReference type="GO" id="GO:0005634">
    <property type="term" value="C:nucleus"/>
    <property type="evidence" value="ECO:0007669"/>
    <property type="project" value="UniProtKB-SubCell"/>
</dbReference>
<gene>
    <name evidence="8" type="ORF">MONBRDRAFT_3759</name>
</gene>
<keyword evidence="5 6" id="KW-0539">Nucleus</keyword>
<feature type="DNA-binding region" description="Fork-head" evidence="6">
    <location>
        <begin position="1"/>
        <end position="83"/>
    </location>
</feature>
<dbReference type="PANTHER" id="PTHR13962:SF17">
    <property type="entry name" value="FORKHEAD BOX PROTEIN N4"/>
    <property type="match status" value="1"/>
</dbReference>
<accession>A9UVB0</accession>
<evidence type="ECO:0000256" key="2">
    <source>
        <dbReference type="ARBA" id="ARBA00023015"/>
    </source>
</evidence>
<dbReference type="SMART" id="SM00339">
    <property type="entry name" value="FH"/>
    <property type="match status" value="1"/>
</dbReference>
<dbReference type="PRINTS" id="PR00053">
    <property type="entry name" value="FORKHEAD"/>
</dbReference>
<dbReference type="InterPro" id="IPR030456">
    <property type="entry name" value="TF_fork_head_CS_2"/>
</dbReference>
<sequence>KPPYSFPCLIGMGMLHHGPGSVGVAYIYEFILERFPYFRTAKSGWKNSIRHNLSLNKYFIKIDREIPDARKGSLWALAPGRED</sequence>
<dbReference type="InterPro" id="IPR001766">
    <property type="entry name" value="Fork_head_dom"/>
</dbReference>
<evidence type="ECO:0000259" key="7">
    <source>
        <dbReference type="PROSITE" id="PS50039"/>
    </source>
</evidence>
<dbReference type="InterPro" id="IPR047119">
    <property type="entry name" value="FOXN2/3-like"/>
</dbReference>
<feature type="non-terminal residue" evidence="8">
    <location>
        <position position="83"/>
    </location>
</feature>
<dbReference type="PROSITE" id="PS50039">
    <property type="entry name" value="FORK_HEAD_3"/>
    <property type="match status" value="1"/>
</dbReference>
<protein>
    <recommendedName>
        <fullName evidence="7">Fork-head domain-containing protein</fullName>
    </recommendedName>
</protein>
<dbReference type="GO" id="GO:0003700">
    <property type="term" value="F:DNA-binding transcription factor activity"/>
    <property type="evidence" value="ECO:0007669"/>
    <property type="project" value="InterPro"/>
</dbReference>
<dbReference type="InParanoid" id="A9UVB0"/>
<dbReference type="AlphaFoldDB" id="A9UVB0"/>
<evidence type="ECO:0000256" key="4">
    <source>
        <dbReference type="ARBA" id="ARBA00023163"/>
    </source>
</evidence>
<dbReference type="Pfam" id="PF00250">
    <property type="entry name" value="Forkhead"/>
    <property type="match status" value="1"/>
</dbReference>
<proteinExistence type="predicted"/>
<evidence type="ECO:0000313" key="8">
    <source>
        <dbReference type="EMBL" id="EDQ91050.1"/>
    </source>
</evidence>
<organism evidence="8 9">
    <name type="scientific">Monosiga brevicollis</name>
    <name type="common">Choanoflagellate</name>
    <dbReference type="NCBI Taxonomy" id="81824"/>
    <lineage>
        <taxon>Eukaryota</taxon>
        <taxon>Choanoflagellata</taxon>
        <taxon>Craspedida</taxon>
        <taxon>Salpingoecidae</taxon>
        <taxon>Monosiga</taxon>
    </lineage>
</organism>
<dbReference type="PANTHER" id="PTHR13962">
    <property type="entry name" value="FORKHEAD BOX PROTEIN N3-LIKE PROTEIN-RELATED"/>
    <property type="match status" value="1"/>
</dbReference>
<dbReference type="RefSeq" id="XP_001744347.1">
    <property type="nucleotide sequence ID" value="XM_001744295.1"/>
</dbReference>
<keyword evidence="3 6" id="KW-0238">DNA-binding</keyword>
<dbReference type="Gene3D" id="1.10.10.10">
    <property type="entry name" value="Winged helix-like DNA-binding domain superfamily/Winged helix DNA-binding domain"/>
    <property type="match status" value="1"/>
</dbReference>
<dbReference type="GO" id="GO:0043565">
    <property type="term" value="F:sequence-specific DNA binding"/>
    <property type="evidence" value="ECO:0007669"/>
    <property type="project" value="InterPro"/>
</dbReference>
<keyword evidence="4" id="KW-0804">Transcription</keyword>
<dbReference type="InterPro" id="IPR036390">
    <property type="entry name" value="WH_DNA-bd_sf"/>
</dbReference>
<dbReference type="InterPro" id="IPR036388">
    <property type="entry name" value="WH-like_DNA-bd_sf"/>
</dbReference>
<dbReference type="EMBL" id="CH991546">
    <property type="protein sequence ID" value="EDQ91050.1"/>
    <property type="molecule type" value="Genomic_DNA"/>
</dbReference>
<name>A9UVB0_MONBE</name>
<dbReference type="CDD" id="cd00059">
    <property type="entry name" value="FH_FOX"/>
    <property type="match status" value="1"/>
</dbReference>
<feature type="non-terminal residue" evidence="8">
    <location>
        <position position="1"/>
    </location>
</feature>
<dbReference type="PROSITE" id="PS00658">
    <property type="entry name" value="FORK_HEAD_2"/>
    <property type="match status" value="1"/>
</dbReference>
<keyword evidence="2" id="KW-0805">Transcription regulation</keyword>
<evidence type="ECO:0000256" key="6">
    <source>
        <dbReference type="PROSITE-ProRule" id="PRU00089"/>
    </source>
</evidence>
<keyword evidence="9" id="KW-1185">Reference proteome</keyword>
<dbReference type="eggNOG" id="KOG2294">
    <property type="taxonomic scope" value="Eukaryota"/>
</dbReference>
<dbReference type="Proteomes" id="UP000001357">
    <property type="component" value="Unassembled WGS sequence"/>
</dbReference>
<comment type="subcellular location">
    <subcellularLocation>
        <location evidence="1 6">Nucleus</location>
    </subcellularLocation>
</comment>
<evidence type="ECO:0000256" key="3">
    <source>
        <dbReference type="ARBA" id="ARBA00023125"/>
    </source>
</evidence>
<dbReference type="GeneID" id="5889535"/>
<dbReference type="STRING" id="81824.A9UVB0"/>
<evidence type="ECO:0000256" key="1">
    <source>
        <dbReference type="ARBA" id="ARBA00004123"/>
    </source>
</evidence>
<evidence type="ECO:0000313" key="9">
    <source>
        <dbReference type="Proteomes" id="UP000001357"/>
    </source>
</evidence>
<reference evidence="8 9" key="1">
    <citation type="journal article" date="2008" name="Nature">
        <title>The genome of the choanoflagellate Monosiga brevicollis and the origin of metazoans.</title>
        <authorList>
            <consortium name="JGI Sequencing"/>
            <person name="King N."/>
            <person name="Westbrook M.J."/>
            <person name="Young S.L."/>
            <person name="Kuo A."/>
            <person name="Abedin M."/>
            <person name="Chapman J."/>
            <person name="Fairclough S."/>
            <person name="Hellsten U."/>
            <person name="Isogai Y."/>
            <person name="Letunic I."/>
            <person name="Marr M."/>
            <person name="Pincus D."/>
            <person name="Putnam N."/>
            <person name="Rokas A."/>
            <person name="Wright K.J."/>
            <person name="Zuzow R."/>
            <person name="Dirks W."/>
            <person name="Good M."/>
            <person name="Goodstein D."/>
            <person name="Lemons D."/>
            <person name="Li W."/>
            <person name="Lyons J.B."/>
            <person name="Morris A."/>
            <person name="Nichols S."/>
            <person name="Richter D.J."/>
            <person name="Salamov A."/>
            <person name="Bork P."/>
            <person name="Lim W.A."/>
            <person name="Manning G."/>
            <person name="Miller W.T."/>
            <person name="McGinnis W."/>
            <person name="Shapiro H."/>
            <person name="Tjian R."/>
            <person name="Grigoriev I.V."/>
            <person name="Rokhsar D."/>
        </authorList>
    </citation>
    <scope>NUCLEOTIDE SEQUENCE [LARGE SCALE GENOMIC DNA]</scope>
    <source>
        <strain evidence="9">MX1 / ATCC 50154</strain>
    </source>
</reference>
<dbReference type="SUPFAM" id="SSF46785">
    <property type="entry name" value="Winged helix' DNA-binding domain"/>
    <property type="match status" value="1"/>
</dbReference>
<feature type="domain" description="Fork-head" evidence="7">
    <location>
        <begin position="1"/>
        <end position="83"/>
    </location>
</feature>
<dbReference type="KEGG" id="mbr:MONBRDRAFT_3759"/>